<comment type="caution">
    <text evidence="2">The sequence shown here is derived from an EMBL/GenBank/DDBJ whole genome shotgun (WGS) entry which is preliminary data.</text>
</comment>
<gene>
    <name evidence="2" type="ORF">IC63_00180</name>
</gene>
<keyword evidence="1" id="KW-0732">Signal</keyword>
<dbReference type="STRING" id="690417.IC63_00180"/>
<dbReference type="InterPro" id="IPR008311">
    <property type="entry name" value="UCP028101"/>
</dbReference>
<keyword evidence="3" id="KW-1185">Reference proteome</keyword>
<dbReference type="RefSeq" id="WP_036715826.1">
    <property type="nucleotide sequence ID" value="NZ_JRKS01000001.1"/>
</dbReference>
<feature type="chain" id="PRO_5001945652" evidence="1">
    <location>
        <begin position="24"/>
        <end position="352"/>
    </location>
</feature>
<evidence type="ECO:0000256" key="1">
    <source>
        <dbReference type="SAM" id="SignalP"/>
    </source>
</evidence>
<sequence length="352" mass="36251">MTDRRTLLKGLAAAMLLPGRGWAAAGAPVWVAAARDPDGRHALHGIAADGGLTFAVPLPGRGHAAALHPERAEAVAFARRPGTFGVVLDCRTGAAIRSLTPPEGRQFNGHGAFSPDGALLYTSEVAAEGSAGRVGIWDTRHYARVGEWDTGGIGPHDLRVRPDGTLVVANGGIATDPQDRTPLNLGTMRPNLATLDGGGTILTRQELPGALCANSIRHLALLEDGVAFAMQWQGDAAEPVPLLGIARGEDMVTCGVPEQDAFAMQGYAGSIAAAGDAIVVTSPRGGVAMIHGRDGAHRVTLRRADVCGAAAGVDAPFTLTDGAGAIWAADTGGLRLMARHELAWDNHLIAVG</sequence>
<dbReference type="PIRSF" id="PIRSF028101">
    <property type="entry name" value="UCP028101"/>
    <property type="match status" value="1"/>
</dbReference>
<evidence type="ECO:0000313" key="3">
    <source>
        <dbReference type="Proteomes" id="UP000029917"/>
    </source>
</evidence>
<protein>
    <submittedName>
        <fullName evidence="2">Twin-arginine translocation pathway signal</fullName>
    </submittedName>
</protein>
<evidence type="ECO:0000313" key="2">
    <source>
        <dbReference type="EMBL" id="KGJ09612.1"/>
    </source>
</evidence>
<dbReference type="Proteomes" id="UP000029917">
    <property type="component" value="Unassembled WGS sequence"/>
</dbReference>
<dbReference type="InterPro" id="IPR011044">
    <property type="entry name" value="Quino_amine_DH_bsu"/>
</dbReference>
<proteinExistence type="predicted"/>
<feature type="signal peptide" evidence="1">
    <location>
        <begin position="1"/>
        <end position="23"/>
    </location>
</feature>
<dbReference type="SUPFAM" id="SSF50969">
    <property type="entry name" value="YVTN repeat-like/Quinoprotein amine dehydrogenase"/>
    <property type="match status" value="1"/>
</dbReference>
<dbReference type="EMBL" id="JRKS01000001">
    <property type="protein sequence ID" value="KGJ09612.1"/>
    <property type="molecule type" value="Genomic_DNA"/>
</dbReference>
<dbReference type="PROSITE" id="PS51318">
    <property type="entry name" value="TAT"/>
    <property type="match status" value="1"/>
</dbReference>
<dbReference type="InterPro" id="IPR006311">
    <property type="entry name" value="TAT_signal"/>
</dbReference>
<dbReference type="InterPro" id="IPR015943">
    <property type="entry name" value="WD40/YVTN_repeat-like_dom_sf"/>
</dbReference>
<name>A0A099FHU2_9RHOB</name>
<dbReference type="AlphaFoldDB" id="A0A099FHU2"/>
<organism evidence="2 3">
    <name type="scientific">Paracoccus sphaerophysae</name>
    <dbReference type="NCBI Taxonomy" id="690417"/>
    <lineage>
        <taxon>Bacteria</taxon>
        <taxon>Pseudomonadati</taxon>
        <taxon>Pseudomonadota</taxon>
        <taxon>Alphaproteobacteria</taxon>
        <taxon>Rhodobacterales</taxon>
        <taxon>Paracoccaceae</taxon>
        <taxon>Paracoccus</taxon>
    </lineage>
</organism>
<dbReference type="Pfam" id="PF07433">
    <property type="entry name" value="DUF1513"/>
    <property type="match status" value="1"/>
</dbReference>
<accession>A0A099FHU2</accession>
<reference evidence="2 3" key="1">
    <citation type="submission" date="2014-09" db="EMBL/GenBank/DDBJ databases">
        <authorList>
            <person name="McGinnis J.M."/>
            <person name="Wolfgang W.J."/>
        </authorList>
    </citation>
    <scope>NUCLEOTIDE SEQUENCE [LARGE SCALE GENOMIC DNA]</scope>
    <source>
        <strain evidence="2 3">HAMBI 3106</strain>
    </source>
</reference>
<reference evidence="2 3" key="2">
    <citation type="submission" date="2014-10" db="EMBL/GenBank/DDBJ databases">
        <title>Paracoccus sanguinis sp. nov., isolated from clinical specimens of New York State patients.</title>
        <authorList>
            <person name="Mingle L.A."/>
            <person name="Cole J.A."/>
            <person name="Lapierre P."/>
            <person name="Musser K.A."/>
        </authorList>
    </citation>
    <scope>NUCLEOTIDE SEQUENCE [LARGE SCALE GENOMIC DNA]</scope>
    <source>
        <strain evidence="2 3">HAMBI 3106</strain>
    </source>
</reference>
<dbReference type="Gene3D" id="2.130.10.10">
    <property type="entry name" value="YVTN repeat-like/Quinoprotein amine dehydrogenase"/>
    <property type="match status" value="1"/>
</dbReference>
<dbReference type="OrthoDB" id="5624218at2"/>